<proteinExistence type="predicted"/>
<protein>
    <submittedName>
        <fullName evidence="2">Uncharacterized protein</fullName>
    </submittedName>
</protein>
<dbReference type="Proteomes" id="UP000230500">
    <property type="component" value="Unassembled WGS sequence"/>
</dbReference>
<evidence type="ECO:0000313" key="3">
    <source>
        <dbReference type="Proteomes" id="UP000230500"/>
    </source>
</evidence>
<feature type="region of interest" description="Disordered" evidence="1">
    <location>
        <begin position="49"/>
        <end position="71"/>
    </location>
</feature>
<organism evidence="2 3">
    <name type="scientific">Prevotella intermedia</name>
    <dbReference type="NCBI Taxonomy" id="28131"/>
    <lineage>
        <taxon>Bacteria</taxon>
        <taxon>Pseudomonadati</taxon>
        <taxon>Bacteroidota</taxon>
        <taxon>Bacteroidia</taxon>
        <taxon>Bacteroidales</taxon>
        <taxon>Prevotellaceae</taxon>
        <taxon>Prevotella</taxon>
    </lineage>
</organism>
<reference evidence="2 3" key="1">
    <citation type="submission" date="2017-11" db="EMBL/GenBank/DDBJ databases">
        <title>Genome sequencing of Prevotella intermedia KCOM 2069.</title>
        <authorList>
            <person name="Kook J.-K."/>
            <person name="Park S.-N."/>
            <person name="Lim Y.K."/>
        </authorList>
    </citation>
    <scope>NUCLEOTIDE SEQUENCE [LARGE SCALE GENOMIC DNA]</scope>
    <source>
        <strain evidence="2 3">KCOM 2069</strain>
    </source>
</reference>
<evidence type="ECO:0000256" key="1">
    <source>
        <dbReference type="SAM" id="MobiDB-lite"/>
    </source>
</evidence>
<accession>A0A2G9IDL5</accession>
<comment type="caution">
    <text evidence="2">The sequence shown here is derived from an EMBL/GenBank/DDBJ whole genome shotgun (WGS) entry which is preliminary data.</text>
</comment>
<evidence type="ECO:0000313" key="2">
    <source>
        <dbReference type="EMBL" id="PIN27848.1"/>
    </source>
</evidence>
<dbReference type="EMBL" id="PESN01000002">
    <property type="protein sequence ID" value="PIN27848.1"/>
    <property type="molecule type" value="Genomic_DNA"/>
</dbReference>
<name>A0A2G9IDL5_PREIN</name>
<feature type="compositionally biased region" description="Basic and acidic residues" evidence="1">
    <location>
        <begin position="58"/>
        <end position="71"/>
    </location>
</feature>
<gene>
    <name evidence="2" type="ORF">CUC04_11100</name>
</gene>
<dbReference type="AlphaFoldDB" id="A0A2G9IDL5"/>
<sequence>MGAMAWCDKKGRMLFRYMCDKLGEKTETHFEGCRVGKLDGCREMKREEERRRKGGGVRIKEREFESEMEKG</sequence>